<organism evidence="1 2">
    <name type="scientific">Rhynchosporium agropyri</name>
    <dbReference type="NCBI Taxonomy" id="914238"/>
    <lineage>
        <taxon>Eukaryota</taxon>
        <taxon>Fungi</taxon>
        <taxon>Dikarya</taxon>
        <taxon>Ascomycota</taxon>
        <taxon>Pezizomycotina</taxon>
        <taxon>Leotiomycetes</taxon>
        <taxon>Helotiales</taxon>
        <taxon>Ploettnerulaceae</taxon>
        <taxon>Rhynchosporium</taxon>
    </lineage>
</organism>
<dbReference type="AlphaFoldDB" id="A0A1E1LC56"/>
<protein>
    <submittedName>
        <fullName evidence="1">Uncharacterized protein</fullName>
    </submittedName>
</protein>
<dbReference type="Proteomes" id="UP000178912">
    <property type="component" value="Unassembled WGS sequence"/>
</dbReference>
<gene>
    <name evidence="1" type="ORF">RAG0_13257</name>
</gene>
<keyword evidence="2" id="KW-1185">Reference proteome</keyword>
<reference evidence="2" key="1">
    <citation type="submission" date="2016-03" db="EMBL/GenBank/DDBJ databases">
        <authorList>
            <person name="Guldener U."/>
        </authorList>
    </citation>
    <scope>NUCLEOTIDE SEQUENCE [LARGE SCALE GENOMIC DNA]</scope>
    <source>
        <strain evidence="2">04CH-RAC-A.6.1</strain>
    </source>
</reference>
<evidence type="ECO:0000313" key="1">
    <source>
        <dbReference type="EMBL" id="CZT08022.1"/>
    </source>
</evidence>
<accession>A0A1E1LC56</accession>
<dbReference type="EMBL" id="FJUX01000101">
    <property type="protein sequence ID" value="CZT08022.1"/>
    <property type="molecule type" value="Genomic_DNA"/>
</dbReference>
<sequence>MSDIQILDSTEAQAILSNSLNLLDCIYAYSIAYQLPSDTLFDKNVRKRLQSLYSPKLPGSIHLLLDKLDGVTDEEKKTLSLYYYKIENLAGGSDEVISGLEAYCKLMQVRNTTSKGEVIDIIIRCSDHKTIENVAKILDIISSLAF</sequence>
<dbReference type="OrthoDB" id="3546048at2759"/>
<proteinExistence type="predicted"/>
<evidence type="ECO:0000313" key="2">
    <source>
        <dbReference type="Proteomes" id="UP000178912"/>
    </source>
</evidence>
<name>A0A1E1LC56_9HELO</name>